<evidence type="ECO:0000313" key="1">
    <source>
        <dbReference type="EMBL" id="MVN88775.1"/>
    </source>
</evidence>
<protein>
    <submittedName>
        <fullName evidence="1">Uncharacterized protein</fullName>
    </submittedName>
</protein>
<dbReference type="Proteomes" id="UP000483286">
    <property type="component" value="Unassembled WGS sequence"/>
</dbReference>
<name>A0A7C9I1N7_9DEIO</name>
<proteinExistence type="predicted"/>
<dbReference type="EMBL" id="WQLB01000034">
    <property type="protein sequence ID" value="MVN88775.1"/>
    <property type="molecule type" value="Genomic_DNA"/>
</dbReference>
<comment type="caution">
    <text evidence="1">The sequence shown here is derived from an EMBL/GenBank/DDBJ whole genome shotgun (WGS) entry which is preliminary data.</text>
</comment>
<dbReference type="AlphaFoldDB" id="A0A7C9I1N7"/>
<keyword evidence="2" id="KW-1185">Reference proteome</keyword>
<reference evidence="1 2" key="1">
    <citation type="submission" date="2019-12" db="EMBL/GenBank/DDBJ databases">
        <title>Deinococcus sp. HMF7620 Genome sequencing and assembly.</title>
        <authorList>
            <person name="Kang H."/>
            <person name="Kim H."/>
            <person name="Joh K."/>
        </authorList>
    </citation>
    <scope>NUCLEOTIDE SEQUENCE [LARGE SCALE GENOMIC DNA]</scope>
    <source>
        <strain evidence="1 2">HMF7620</strain>
    </source>
</reference>
<gene>
    <name evidence="1" type="ORF">GO986_18715</name>
</gene>
<organism evidence="1 2">
    <name type="scientific">Deinococcus arboris</name>
    <dbReference type="NCBI Taxonomy" id="2682977"/>
    <lineage>
        <taxon>Bacteria</taxon>
        <taxon>Thermotogati</taxon>
        <taxon>Deinococcota</taxon>
        <taxon>Deinococci</taxon>
        <taxon>Deinococcales</taxon>
        <taxon>Deinococcaceae</taxon>
        <taxon>Deinococcus</taxon>
    </lineage>
</organism>
<accession>A0A7C9I1N7</accession>
<sequence>MTYRGEGLAQLRNTGRGLTGEATLFFTSPFLVFKAFLRYVGPFTLDGERQDGVIRLSISRGQPRRRRYTIDGVDLDMEVQGPDQRFTSLAEAEA</sequence>
<evidence type="ECO:0000313" key="2">
    <source>
        <dbReference type="Proteomes" id="UP000483286"/>
    </source>
</evidence>